<dbReference type="EMBL" id="LJSK01000119">
    <property type="protein sequence ID" value="KPI86714.1"/>
    <property type="molecule type" value="Genomic_DNA"/>
</dbReference>
<sequence>MHLLRRLPKRPLARHASSEKPLHKTFKYGPKSWARFWGLVMGASVFPISVTLMTWYENKKLVKPELAPDFQSMKSVKMEPRAQLGGPFRLRESRTGEYITDQELFKDKWTLLYFGFSKCAEICPNTLTYISEVMKSCDEEYGKDPDLVDEQKKMQSVFLSIDFLRDKPEVVEKFVRKYDPRVRGLCGTMQDVETAARAWRVYYSSVNETDEEREAREAKGVEAPVIDDTYQFDHSSAIYLVGPDGKMKDFFFQVMGIDDVVSRIGVHYSNVYGFSDTRNT</sequence>
<dbReference type="AlphaFoldDB" id="A0A0N1I6S1"/>
<feature type="disulfide bond" description="Redox-active" evidence="3">
    <location>
        <begin position="119"/>
        <end position="123"/>
    </location>
</feature>
<dbReference type="Pfam" id="PF02630">
    <property type="entry name" value="SCO1-SenC"/>
    <property type="match status" value="1"/>
</dbReference>
<evidence type="ECO:0000256" key="4">
    <source>
        <dbReference type="SAM" id="Phobius"/>
    </source>
</evidence>
<feature type="binding site" evidence="2">
    <location>
        <position position="123"/>
    </location>
    <ligand>
        <name>Cu cation</name>
        <dbReference type="ChEBI" id="CHEBI:23378"/>
    </ligand>
</feature>
<comment type="caution">
    <text evidence="5">The sequence shown here is derived from an EMBL/GenBank/DDBJ whole genome shotgun (WGS) entry which is preliminary data.</text>
</comment>
<comment type="similarity">
    <text evidence="1">Belongs to the SCO1/2 family.</text>
</comment>
<protein>
    <submittedName>
        <fullName evidence="5">Cytochrome c oxidase assembly factor-like protein</fullName>
    </submittedName>
</protein>
<dbReference type="Proteomes" id="UP000038009">
    <property type="component" value="Unassembled WGS sequence"/>
</dbReference>
<dbReference type="GO" id="GO:0005739">
    <property type="term" value="C:mitochondrion"/>
    <property type="evidence" value="ECO:0007669"/>
    <property type="project" value="GOC"/>
</dbReference>
<keyword evidence="2" id="KW-0479">Metal-binding</keyword>
<proteinExistence type="inferred from homology"/>
<accession>A0A0N1I6S1</accession>
<evidence type="ECO:0000313" key="5">
    <source>
        <dbReference type="EMBL" id="KPI86714.1"/>
    </source>
</evidence>
<dbReference type="InterPro" id="IPR003782">
    <property type="entry name" value="SCO1/SenC"/>
</dbReference>
<dbReference type="VEuPathDB" id="TriTrypDB:Lsey_0119_0160"/>
<evidence type="ECO:0000313" key="6">
    <source>
        <dbReference type="Proteomes" id="UP000038009"/>
    </source>
</evidence>
<dbReference type="GO" id="GO:0033617">
    <property type="term" value="P:mitochondrial respiratory chain complex IV assembly"/>
    <property type="evidence" value="ECO:0007669"/>
    <property type="project" value="TreeGrafter"/>
</dbReference>
<dbReference type="FunFam" id="3.40.30.10:FF:000013">
    <property type="entry name" value="Blast:Protein SCO1 homolog, mitochondrial"/>
    <property type="match status" value="1"/>
</dbReference>
<evidence type="ECO:0000256" key="2">
    <source>
        <dbReference type="PIRSR" id="PIRSR603782-1"/>
    </source>
</evidence>
<feature type="binding site" evidence="2">
    <location>
        <position position="119"/>
    </location>
    <ligand>
        <name>Cu cation</name>
        <dbReference type="ChEBI" id="CHEBI:23378"/>
    </ligand>
</feature>
<evidence type="ECO:0000256" key="3">
    <source>
        <dbReference type="PIRSR" id="PIRSR603782-2"/>
    </source>
</evidence>
<keyword evidence="2" id="KW-0186">Copper</keyword>
<name>A0A0N1I6S1_LEPSE</name>
<dbReference type="PANTHER" id="PTHR12151">
    <property type="entry name" value="ELECTRON TRANSPORT PROTIN SCO1/SENC FAMILY MEMBER"/>
    <property type="match status" value="1"/>
</dbReference>
<feature type="transmembrane region" description="Helical" evidence="4">
    <location>
        <begin position="36"/>
        <end position="56"/>
    </location>
</feature>
<keyword evidence="6" id="KW-1185">Reference proteome</keyword>
<dbReference type="OMA" id="ELFQDHW"/>
<organism evidence="5 6">
    <name type="scientific">Leptomonas seymouri</name>
    <dbReference type="NCBI Taxonomy" id="5684"/>
    <lineage>
        <taxon>Eukaryota</taxon>
        <taxon>Discoba</taxon>
        <taxon>Euglenozoa</taxon>
        <taxon>Kinetoplastea</taxon>
        <taxon>Metakinetoplastina</taxon>
        <taxon>Trypanosomatida</taxon>
        <taxon>Trypanosomatidae</taxon>
        <taxon>Leishmaniinae</taxon>
        <taxon>Leptomonas</taxon>
    </lineage>
</organism>
<feature type="binding site" evidence="2">
    <location>
        <position position="234"/>
    </location>
    <ligand>
        <name>Cu cation</name>
        <dbReference type="ChEBI" id="CHEBI:23378"/>
    </ligand>
</feature>
<gene>
    <name evidence="5" type="ORF">ABL78_4230</name>
</gene>
<dbReference type="InterPro" id="IPR036249">
    <property type="entry name" value="Thioredoxin-like_sf"/>
</dbReference>
<evidence type="ECO:0000256" key="1">
    <source>
        <dbReference type="ARBA" id="ARBA00010996"/>
    </source>
</evidence>
<keyword evidence="4" id="KW-0472">Membrane</keyword>
<keyword evidence="4" id="KW-1133">Transmembrane helix</keyword>
<keyword evidence="3" id="KW-1015">Disulfide bond</keyword>
<keyword evidence="4" id="KW-0812">Transmembrane</keyword>
<dbReference type="CDD" id="cd02968">
    <property type="entry name" value="SCO"/>
    <property type="match status" value="1"/>
</dbReference>
<dbReference type="GO" id="GO:0046872">
    <property type="term" value="F:metal ion binding"/>
    <property type="evidence" value="ECO:0007669"/>
    <property type="project" value="UniProtKB-KW"/>
</dbReference>
<dbReference type="PANTHER" id="PTHR12151:SF3">
    <property type="entry name" value="C OXIDASE ASSEMBLY FACTOR, PUTATIVE ELECTRON TRANSPORT PROTEIN SCO1_2, PUTATIVE-RELATED"/>
    <property type="match status" value="1"/>
</dbReference>
<dbReference type="Gene3D" id="3.40.30.10">
    <property type="entry name" value="Glutaredoxin"/>
    <property type="match status" value="1"/>
</dbReference>
<dbReference type="OrthoDB" id="270009at2759"/>
<reference evidence="5 6" key="1">
    <citation type="journal article" date="2015" name="PLoS Pathog.">
        <title>Leptomonas seymouri: Adaptations to the Dixenous Life Cycle Analyzed by Genome Sequencing, Transcriptome Profiling and Co-infection with Leishmania donovani.</title>
        <authorList>
            <person name="Kraeva N."/>
            <person name="Butenko A."/>
            <person name="Hlavacova J."/>
            <person name="Kostygov A."/>
            <person name="Myskova J."/>
            <person name="Grybchuk D."/>
            <person name="Lestinova T."/>
            <person name="Votypka J."/>
            <person name="Volf P."/>
            <person name="Opperdoes F."/>
            <person name="Flegontov P."/>
            <person name="Lukes J."/>
            <person name="Yurchenko V."/>
        </authorList>
    </citation>
    <scope>NUCLEOTIDE SEQUENCE [LARGE SCALE GENOMIC DNA]</scope>
    <source>
        <strain evidence="5 6">ATCC 30220</strain>
    </source>
</reference>
<dbReference type="SUPFAM" id="SSF52833">
    <property type="entry name" value="Thioredoxin-like"/>
    <property type="match status" value="1"/>
</dbReference>